<gene>
    <name evidence="1" type="ORF">HG66A1_54900</name>
</gene>
<dbReference type="AlphaFoldDB" id="A0A517PWB4"/>
<evidence type="ECO:0000313" key="1">
    <source>
        <dbReference type="EMBL" id="QDT23668.1"/>
    </source>
</evidence>
<evidence type="ECO:0000313" key="2">
    <source>
        <dbReference type="Proteomes" id="UP000320421"/>
    </source>
</evidence>
<dbReference type="SUPFAM" id="SSF52540">
    <property type="entry name" value="P-loop containing nucleoside triphosphate hydrolases"/>
    <property type="match status" value="1"/>
</dbReference>
<proteinExistence type="predicted"/>
<reference evidence="1 2" key="1">
    <citation type="submission" date="2019-02" db="EMBL/GenBank/DDBJ databases">
        <title>Deep-cultivation of Planctomycetes and their phenomic and genomic characterization uncovers novel biology.</title>
        <authorList>
            <person name="Wiegand S."/>
            <person name="Jogler M."/>
            <person name="Boedeker C."/>
            <person name="Pinto D."/>
            <person name="Vollmers J."/>
            <person name="Rivas-Marin E."/>
            <person name="Kohn T."/>
            <person name="Peeters S.H."/>
            <person name="Heuer A."/>
            <person name="Rast P."/>
            <person name="Oberbeckmann S."/>
            <person name="Bunk B."/>
            <person name="Jeske O."/>
            <person name="Meyerdierks A."/>
            <person name="Storesund J.E."/>
            <person name="Kallscheuer N."/>
            <person name="Luecker S."/>
            <person name="Lage O.M."/>
            <person name="Pohl T."/>
            <person name="Merkel B.J."/>
            <person name="Hornburger P."/>
            <person name="Mueller R.-W."/>
            <person name="Bruemmer F."/>
            <person name="Labrenz M."/>
            <person name="Spormann A.M."/>
            <person name="Op den Camp H."/>
            <person name="Overmann J."/>
            <person name="Amann R."/>
            <person name="Jetten M.S.M."/>
            <person name="Mascher T."/>
            <person name="Medema M.H."/>
            <person name="Devos D.P."/>
            <person name="Kaster A.-K."/>
            <person name="Ovreas L."/>
            <person name="Rohde M."/>
            <person name="Galperin M.Y."/>
            <person name="Jogler C."/>
        </authorList>
    </citation>
    <scope>NUCLEOTIDE SEQUENCE [LARGE SCALE GENOMIC DNA]</scope>
    <source>
        <strain evidence="1 2">HG66A1</strain>
    </source>
</reference>
<dbReference type="OrthoDB" id="288532at2"/>
<dbReference type="EMBL" id="CP036266">
    <property type="protein sequence ID" value="QDT23668.1"/>
    <property type="molecule type" value="Genomic_DNA"/>
</dbReference>
<accession>A0A517PWB4</accession>
<protein>
    <recommendedName>
        <fullName evidence="3">Sulfotransferase family protein</fullName>
    </recommendedName>
</protein>
<keyword evidence="2" id="KW-1185">Reference proteome</keyword>
<dbReference type="InterPro" id="IPR027417">
    <property type="entry name" value="P-loop_NTPase"/>
</dbReference>
<dbReference type="Proteomes" id="UP000320421">
    <property type="component" value="Chromosome"/>
</dbReference>
<name>A0A517PWB4_9PLAN</name>
<organism evidence="1 2">
    <name type="scientific">Gimesia chilikensis</name>
    <dbReference type="NCBI Taxonomy" id="2605989"/>
    <lineage>
        <taxon>Bacteria</taxon>
        <taxon>Pseudomonadati</taxon>
        <taxon>Planctomycetota</taxon>
        <taxon>Planctomycetia</taxon>
        <taxon>Planctomycetales</taxon>
        <taxon>Planctomycetaceae</taxon>
        <taxon>Gimesia</taxon>
    </lineage>
</organism>
<sequence>MIYFERRALFIHIPRTSGMSISKAVLDSNHPDLNVVLGVDFGPFCRHSHAHFLKDTIQDFDQIQKFCVMRSPWRIVESTYRLAIKLGNELTQGHHEWMRPAAKQVWLTSLEQTFEEFVLKNFKYLRKGFYAHWCMEWETFRNLDVKTFAFESIHDHWPQICEILQVPNHTTLPHENSAACDRFDARIQWTPDSIQFIQSRCELDFKLFDYASQP</sequence>
<dbReference type="RefSeq" id="WP_145191400.1">
    <property type="nucleotide sequence ID" value="NZ_CP036266.1"/>
</dbReference>
<evidence type="ECO:0008006" key="3">
    <source>
        <dbReference type="Google" id="ProtNLM"/>
    </source>
</evidence>